<keyword evidence="1" id="KW-0489">Methyltransferase</keyword>
<dbReference type="Pfam" id="PF06962">
    <property type="entry name" value="rRNA_methylase"/>
    <property type="match status" value="1"/>
</dbReference>
<dbReference type="GO" id="GO:0008168">
    <property type="term" value="F:methyltransferase activity"/>
    <property type="evidence" value="ECO:0007669"/>
    <property type="project" value="UniProtKB-KW"/>
</dbReference>
<name>A0A1I4F6S9_9FIRM</name>
<keyword evidence="2" id="KW-1185">Reference proteome</keyword>
<dbReference type="AlphaFoldDB" id="A0A1I4F6S9"/>
<sequence length="192" mass="20983">MKSKQNNDFASAVAFSHFLLKQHLTSGDAAVDATAGNGHDTKFIAELVGDQGQVYAFDIQQSAIENSKQLLIKNKLNSQVQLIKASHADLDYYIKDNIKAAVFNLGYLPGGDKSIITRADSTIIAVKKLLKLIKQGGIVILVIYSGHPGGSQEKTKVLNYVSQLNCHEYNVLSYKFLNQPGPPPEIAAIKKR</sequence>
<dbReference type="PANTHER" id="PTHR35276">
    <property type="entry name" value="S-ADENOSYL-L-METHIONINE-DEPENDENT METHYLTRANSFERASES SUPERFAMILY PROTEIN"/>
    <property type="match status" value="1"/>
</dbReference>
<evidence type="ECO:0000313" key="2">
    <source>
        <dbReference type="Proteomes" id="UP000199006"/>
    </source>
</evidence>
<protein>
    <submittedName>
        <fullName evidence="1">Putative rRNA methylase</fullName>
    </submittedName>
</protein>
<dbReference type="Gene3D" id="3.40.50.150">
    <property type="entry name" value="Vaccinia Virus protein VP39"/>
    <property type="match status" value="1"/>
</dbReference>
<accession>A0A1I4F6S9</accession>
<dbReference type="GO" id="GO:0032259">
    <property type="term" value="P:methylation"/>
    <property type="evidence" value="ECO:0007669"/>
    <property type="project" value="UniProtKB-KW"/>
</dbReference>
<dbReference type="InterPro" id="IPR029063">
    <property type="entry name" value="SAM-dependent_MTases_sf"/>
</dbReference>
<organism evidence="1 2">
    <name type="scientific">Halanaerobium salsuginis</name>
    <dbReference type="NCBI Taxonomy" id="29563"/>
    <lineage>
        <taxon>Bacteria</taxon>
        <taxon>Bacillati</taxon>
        <taxon>Bacillota</taxon>
        <taxon>Clostridia</taxon>
        <taxon>Halanaerobiales</taxon>
        <taxon>Halanaerobiaceae</taxon>
        <taxon>Halanaerobium</taxon>
    </lineage>
</organism>
<dbReference type="PANTHER" id="PTHR35276:SF1">
    <property type="entry name" value="TRNA (MNM(5)S(2)U34)-METHYLTRANSFERASE, CHLOROPLASTIC"/>
    <property type="match status" value="1"/>
</dbReference>
<dbReference type="OrthoDB" id="9792989at2"/>
<evidence type="ECO:0000313" key="1">
    <source>
        <dbReference type="EMBL" id="SFL13143.1"/>
    </source>
</evidence>
<dbReference type="SUPFAM" id="SSF53335">
    <property type="entry name" value="S-adenosyl-L-methionine-dependent methyltransferases"/>
    <property type="match status" value="1"/>
</dbReference>
<dbReference type="Proteomes" id="UP000199006">
    <property type="component" value="Unassembled WGS sequence"/>
</dbReference>
<dbReference type="RefSeq" id="WP_089858386.1">
    <property type="nucleotide sequence ID" value="NZ_FOTI01000002.1"/>
</dbReference>
<gene>
    <name evidence="1" type="ORF">SAMN02983006_00245</name>
</gene>
<dbReference type="STRING" id="29563.SAMN02983006_00245"/>
<reference evidence="1 2" key="1">
    <citation type="submission" date="2016-10" db="EMBL/GenBank/DDBJ databases">
        <authorList>
            <person name="de Groot N.N."/>
        </authorList>
    </citation>
    <scope>NUCLEOTIDE SEQUENCE [LARGE SCALE GENOMIC DNA]</scope>
    <source>
        <strain evidence="1 2">ATCC 51327</strain>
    </source>
</reference>
<dbReference type="InterPro" id="IPR010719">
    <property type="entry name" value="MnmM_MeTrfase"/>
</dbReference>
<keyword evidence="1" id="KW-0808">Transferase</keyword>
<dbReference type="EMBL" id="FOTI01000002">
    <property type="protein sequence ID" value="SFL13143.1"/>
    <property type="molecule type" value="Genomic_DNA"/>
</dbReference>
<proteinExistence type="predicted"/>